<dbReference type="Proteomes" id="UP000087171">
    <property type="component" value="Chromosome Ca2"/>
</dbReference>
<evidence type="ECO:0000256" key="7">
    <source>
        <dbReference type="ARBA" id="ARBA00022963"/>
    </source>
</evidence>
<dbReference type="PaxDb" id="3827-XP_004490600.1"/>
<comment type="catalytic activity">
    <reaction evidence="1 11">
        <text>a 1,2-diacyl-sn-glycero-3-phospho-(1D-myo-inositol-4,5-bisphosphate) + H2O = 1D-myo-inositol 1,4,5-trisphosphate + a 1,2-diacyl-sn-glycerol + H(+)</text>
        <dbReference type="Rhea" id="RHEA:33179"/>
        <dbReference type="ChEBI" id="CHEBI:15377"/>
        <dbReference type="ChEBI" id="CHEBI:15378"/>
        <dbReference type="ChEBI" id="CHEBI:17815"/>
        <dbReference type="ChEBI" id="CHEBI:58456"/>
        <dbReference type="ChEBI" id="CHEBI:203600"/>
        <dbReference type="EC" id="3.1.4.11"/>
    </reaction>
</comment>
<dbReference type="InterPro" id="IPR035892">
    <property type="entry name" value="C2_domain_sf"/>
</dbReference>
<evidence type="ECO:0000256" key="4">
    <source>
        <dbReference type="ARBA" id="ARBA00012368"/>
    </source>
</evidence>
<gene>
    <name evidence="16" type="primary">LOC101502612</name>
</gene>
<feature type="compositionally biased region" description="Basic and acidic residues" evidence="12">
    <location>
        <begin position="258"/>
        <end position="270"/>
    </location>
</feature>
<accession>A0A1S2XK99</accession>
<dbReference type="STRING" id="3827.A0A1S2XK99"/>
<keyword evidence="10" id="KW-0807">Transducer</keyword>
<keyword evidence="9" id="KW-0472">Membrane</keyword>
<evidence type="ECO:0000256" key="9">
    <source>
        <dbReference type="ARBA" id="ARBA00023136"/>
    </source>
</evidence>
<dbReference type="GO" id="GO:0006950">
    <property type="term" value="P:response to stress"/>
    <property type="evidence" value="ECO:0007669"/>
    <property type="project" value="UniProtKB-ARBA"/>
</dbReference>
<dbReference type="SMART" id="SM00148">
    <property type="entry name" value="PLCXc"/>
    <property type="match status" value="1"/>
</dbReference>
<dbReference type="SMART" id="SM00239">
    <property type="entry name" value="C2"/>
    <property type="match status" value="1"/>
</dbReference>
<dbReference type="AlphaFoldDB" id="A0A1S2XK99"/>
<proteinExistence type="predicted"/>
<name>A0A1S2XK99_CICAR</name>
<dbReference type="PROSITE" id="PS50008">
    <property type="entry name" value="PIPLC_Y_DOMAIN"/>
    <property type="match status" value="1"/>
</dbReference>
<dbReference type="Pfam" id="PF00168">
    <property type="entry name" value="C2"/>
    <property type="match status" value="1"/>
</dbReference>
<evidence type="ECO:0000256" key="3">
    <source>
        <dbReference type="ARBA" id="ARBA00004202"/>
    </source>
</evidence>
<dbReference type="GO" id="GO:0004435">
    <property type="term" value="F:phosphatidylinositol-4,5-bisphosphate phospholipase C activity"/>
    <property type="evidence" value="ECO:0007669"/>
    <property type="project" value="UniProtKB-EC"/>
</dbReference>
<dbReference type="PROSITE" id="PS50007">
    <property type="entry name" value="PIPLC_X_DOMAIN"/>
    <property type="match status" value="1"/>
</dbReference>
<dbReference type="RefSeq" id="XP_004490600.1">
    <property type="nucleotide sequence ID" value="XM_004490543.3"/>
</dbReference>
<dbReference type="SUPFAM" id="SSF49562">
    <property type="entry name" value="C2 domain (Calcium/lipid-binding domain, CaLB)"/>
    <property type="match status" value="1"/>
</dbReference>
<dbReference type="PROSITE" id="PS50004">
    <property type="entry name" value="C2"/>
    <property type="match status" value="1"/>
</dbReference>
<dbReference type="Pfam" id="PF00387">
    <property type="entry name" value="PI-PLC-Y"/>
    <property type="match status" value="1"/>
</dbReference>
<dbReference type="Pfam" id="PF09279">
    <property type="entry name" value="EF-hand_like"/>
    <property type="match status" value="1"/>
</dbReference>
<dbReference type="GO" id="GO:0005886">
    <property type="term" value="C:plasma membrane"/>
    <property type="evidence" value="ECO:0007669"/>
    <property type="project" value="UniProtKB-SubCell"/>
</dbReference>
<feature type="compositionally biased region" description="Basic and acidic residues" evidence="12">
    <location>
        <begin position="287"/>
        <end position="304"/>
    </location>
</feature>
<evidence type="ECO:0000256" key="11">
    <source>
        <dbReference type="RuleBase" id="RU361133"/>
    </source>
</evidence>
<feature type="domain" description="C2" evidence="13">
    <location>
        <begin position="439"/>
        <end position="575"/>
    </location>
</feature>
<dbReference type="SUPFAM" id="SSF47473">
    <property type="entry name" value="EF-hand"/>
    <property type="match status" value="1"/>
</dbReference>
<dbReference type="InterPro" id="IPR011992">
    <property type="entry name" value="EF-hand-dom_pair"/>
</dbReference>
<reference evidence="16" key="2">
    <citation type="submission" date="2025-08" db="UniProtKB">
        <authorList>
            <consortium name="RefSeq"/>
        </authorList>
    </citation>
    <scope>IDENTIFICATION</scope>
    <source>
        <tissue evidence="16">Etiolated seedlings</tissue>
    </source>
</reference>
<dbReference type="CDD" id="cd00275">
    <property type="entry name" value="C2_PLC_like"/>
    <property type="match status" value="1"/>
</dbReference>
<dbReference type="InterPro" id="IPR001192">
    <property type="entry name" value="PI-PLC_fam"/>
</dbReference>
<keyword evidence="6 11" id="KW-0378">Hydrolase</keyword>
<evidence type="ECO:0000313" key="16">
    <source>
        <dbReference type="RefSeq" id="XP_004490600.1"/>
    </source>
</evidence>
<organism evidence="15 16">
    <name type="scientific">Cicer arietinum</name>
    <name type="common">Chickpea</name>
    <name type="synonym">Garbanzo</name>
    <dbReference type="NCBI Taxonomy" id="3827"/>
    <lineage>
        <taxon>Eukaryota</taxon>
        <taxon>Viridiplantae</taxon>
        <taxon>Streptophyta</taxon>
        <taxon>Embryophyta</taxon>
        <taxon>Tracheophyta</taxon>
        <taxon>Spermatophyta</taxon>
        <taxon>Magnoliopsida</taxon>
        <taxon>eudicotyledons</taxon>
        <taxon>Gunneridae</taxon>
        <taxon>Pentapetalae</taxon>
        <taxon>rosids</taxon>
        <taxon>fabids</taxon>
        <taxon>Fabales</taxon>
        <taxon>Fabaceae</taxon>
        <taxon>Papilionoideae</taxon>
        <taxon>50 kb inversion clade</taxon>
        <taxon>NPAAA clade</taxon>
        <taxon>Hologalegina</taxon>
        <taxon>IRL clade</taxon>
        <taxon>Cicereae</taxon>
        <taxon>Cicer</taxon>
    </lineage>
</organism>
<dbReference type="Pfam" id="PF00388">
    <property type="entry name" value="PI-PLC-X"/>
    <property type="match status" value="1"/>
</dbReference>
<dbReference type="InterPro" id="IPR017946">
    <property type="entry name" value="PLC-like_Pdiesterase_TIM-brl"/>
</dbReference>
<dbReference type="InterPro" id="IPR001711">
    <property type="entry name" value="PLipase_C_Pinositol-sp_Y"/>
</dbReference>
<dbReference type="InterPro" id="IPR000008">
    <property type="entry name" value="C2_dom"/>
</dbReference>
<dbReference type="GeneID" id="101502612"/>
<evidence type="ECO:0000256" key="2">
    <source>
        <dbReference type="ARBA" id="ARBA00001913"/>
    </source>
</evidence>
<keyword evidence="8 11" id="KW-0443">Lipid metabolism</keyword>
<dbReference type="PANTHER" id="PTHR10336">
    <property type="entry name" value="PHOSPHOINOSITIDE-SPECIFIC PHOSPHOLIPASE C FAMILY PROTEIN"/>
    <property type="match status" value="1"/>
</dbReference>
<dbReference type="GO" id="GO:0051209">
    <property type="term" value="P:release of sequestered calcium ion into cytosol"/>
    <property type="evidence" value="ECO:0007669"/>
    <property type="project" value="TreeGrafter"/>
</dbReference>
<dbReference type="OrthoDB" id="269822at2759"/>
<dbReference type="GO" id="GO:0016042">
    <property type="term" value="P:lipid catabolic process"/>
    <property type="evidence" value="ECO:0007669"/>
    <property type="project" value="UniProtKB-KW"/>
</dbReference>
<dbReference type="InterPro" id="IPR015359">
    <property type="entry name" value="PLC_EF-hand-like"/>
</dbReference>
<dbReference type="Gene3D" id="3.20.20.190">
    <property type="entry name" value="Phosphatidylinositol (PI) phosphodiesterase"/>
    <property type="match status" value="1"/>
</dbReference>
<keyword evidence="15" id="KW-1185">Reference proteome</keyword>
<feature type="compositionally biased region" description="Acidic residues" evidence="12">
    <location>
        <begin position="310"/>
        <end position="324"/>
    </location>
</feature>
<dbReference type="FunFam" id="1.10.238.10:FF:000254">
    <property type="entry name" value="Phosphoinositide phospholipase C"/>
    <property type="match status" value="1"/>
</dbReference>
<keyword evidence="7 11" id="KW-0442">Lipid degradation</keyword>
<comment type="subcellular location">
    <subcellularLocation>
        <location evidence="3">Cell membrane</location>
        <topology evidence="3">Peripheral membrane protein</topology>
    </subcellularLocation>
</comment>
<dbReference type="GO" id="GO:0048015">
    <property type="term" value="P:phosphatidylinositol-mediated signaling"/>
    <property type="evidence" value="ECO:0007669"/>
    <property type="project" value="TreeGrafter"/>
</dbReference>
<dbReference type="PRINTS" id="PR00390">
    <property type="entry name" value="PHPHLIPASEC"/>
</dbReference>
<evidence type="ECO:0000259" key="13">
    <source>
        <dbReference type="PROSITE" id="PS50004"/>
    </source>
</evidence>
<evidence type="ECO:0000313" key="15">
    <source>
        <dbReference type="Proteomes" id="UP000087171"/>
    </source>
</evidence>
<evidence type="ECO:0000256" key="1">
    <source>
        <dbReference type="ARBA" id="ARBA00001195"/>
    </source>
</evidence>
<evidence type="ECO:0000256" key="6">
    <source>
        <dbReference type="ARBA" id="ARBA00022801"/>
    </source>
</evidence>
<dbReference type="KEGG" id="cam:101502612"/>
<protein>
    <recommendedName>
        <fullName evidence="4 11">Phosphoinositide phospholipase C</fullName>
        <ecNumber evidence="4 11">3.1.4.11</ecNumber>
    </recommendedName>
</protein>
<keyword evidence="5" id="KW-1003">Cell membrane</keyword>
<reference evidence="15" key="1">
    <citation type="journal article" date="2013" name="Nat. Biotechnol.">
        <title>Draft genome sequence of chickpea (Cicer arietinum) provides a resource for trait improvement.</title>
        <authorList>
            <person name="Varshney R.K."/>
            <person name="Song C."/>
            <person name="Saxena R.K."/>
            <person name="Azam S."/>
            <person name="Yu S."/>
            <person name="Sharpe A.G."/>
            <person name="Cannon S."/>
            <person name="Baek J."/>
            <person name="Rosen B.D."/>
            <person name="Tar'an B."/>
            <person name="Millan T."/>
            <person name="Zhang X."/>
            <person name="Ramsay L.D."/>
            <person name="Iwata A."/>
            <person name="Wang Y."/>
            <person name="Nelson W."/>
            <person name="Farmer A.D."/>
            <person name="Gaur P.M."/>
            <person name="Soderlund C."/>
            <person name="Penmetsa R.V."/>
            <person name="Xu C."/>
            <person name="Bharti A.K."/>
            <person name="He W."/>
            <person name="Winter P."/>
            <person name="Zhao S."/>
            <person name="Hane J.K."/>
            <person name="Carrasquilla-Garcia N."/>
            <person name="Condie J.A."/>
            <person name="Upadhyaya H.D."/>
            <person name="Luo M.C."/>
            <person name="Thudi M."/>
            <person name="Gowda C.L."/>
            <person name="Singh N.P."/>
            <person name="Lichtenzveig J."/>
            <person name="Gali K.K."/>
            <person name="Rubio J."/>
            <person name="Nadarajan N."/>
            <person name="Dolezel J."/>
            <person name="Bansal K.C."/>
            <person name="Xu X."/>
            <person name="Edwards D."/>
            <person name="Zhang G."/>
            <person name="Kahl G."/>
            <person name="Gil J."/>
            <person name="Singh K.B."/>
            <person name="Datta S.K."/>
            <person name="Jackson S.A."/>
            <person name="Wang J."/>
            <person name="Cook D.R."/>
        </authorList>
    </citation>
    <scope>NUCLEOTIDE SEQUENCE [LARGE SCALE GENOMIC DNA]</scope>
    <source>
        <strain evidence="15">cv. CDC Frontier</strain>
    </source>
</reference>
<evidence type="ECO:0000259" key="14">
    <source>
        <dbReference type="PROSITE" id="PS50008"/>
    </source>
</evidence>
<dbReference type="FunFam" id="2.60.40.150:FF:000060">
    <property type="entry name" value="Phosphoinositide phospholipase C"/>
    <property type="match status" value="1"/>
</dbReference>
<dbReference type="EC" id="3.1.4.11" evidence="4 11"/>
<comment type="cofactor">
    <cofactor evidence="2">
        <name>Ca(2+)</name>
        <dbReference type="ChEBI" id="CHEBI:29108"/>
    </cofactor>
</comment>
<feature type="region of interest" description="Disordered" evidence="12">
    <location>
        <begin position="258"/>
        <end position="324"/>
    </location>
</feature>
<dbReference type="SUPFAM" id="SSF51695">
    <property type="entry name" value="PLC-like phosphodiesterases"/>
    <property type="match status" value="1"/>
</dbReference>
<dbReference type="InterPro" id="IPR000909">
    <property type="entry name" value="PLipase_C_PInositol-sp_X_dom"/>
</dbReference>
<dbReference type="PANTHER" id="PTHR10336:SF204">
    <property type="entry name" value="PHOSPHOINOSITIDE PHOSPHOLIPASE C 4-RELATED"/>
    <property type="match status" value="1"/>
</dbReference>
<evidence type="ECO:0000256" key="8">
    <source>
        <dbReference type="ARBA" id="ARBA00023098"/>
    </source>
</evidence>
<dbReference type="CDD" id="cd08599">
    <property type="entry name" value="PI-PLCc_plant"/>
    <property type="match status" value="1"/>
</dbReference>
<feature type="domain" description="PI-PLC Y-box" evidence="14">
    <location>
        <begin position="358"/>
        <end position="444"/>
    </location>
</feature>
<dbReference type="eggNOG" id="KOG0169">
    <property type="taxonomic scope" value="Eukaryota"/>
</dbReference>
<evidence type="ECO:0000256" key="12">
    <source>
        <dbReference type="SAM" id="MobiDB-lite"/>
    </source>
</evidence>
<sequence length="593" mass="68040">MGSYRVCVCFRRKFKSGEAEPPHEIRELFNKYSEGGAHMTPDQLCRFLTEVQGEVVNDNDQLNPQKLVEDLLHKRHHITKFARHNLTLDDFHHYLFSTDLNPPIRSQVHQDMTAPLTHYFIYTGHNSYLTGNQLSSDCSDIPIIKALNRGVRVVELDIWPNSTKDDILVLHGRTLTTPVELIKCLKSIKDHAFSASPYPVIITLEDHLTPELQAKAAQMITQTFEDMLFCPNDENLTNVPSPEELKYRIMISTKPPKEYLKSESVRRESSKQLMISKSKDSDDDDWGKEVADVAKTKNDDKGDFDTNQQNEDEESNDEDYETNQESEYKRLIAIHAGKPKGSLKEALKVEDDKVRRLSLSEQALEKAAESLGTDLIRFTQKNFLRVYPKGTRVTSSNYKPLVGWMHGAQMVAFNMQGYGKNLWLMNGMFRSNGGCGYVKKPDFLMNVGPNNEVFNPKDKLQVKKTLKVKIYVGDGWRMDFKQTHFDSYSPPDFYARVGIAGVPDDVTMKKTKIIEDNWIPAWDEEFTFPLTVPELALLRVEVHEYDMSETDDFAGQTCLPIAELKQGIRAVPLFDRKGEKYNSVRLLMRFDFI</sequence>
<evidence type="ECO:0000256" key="5">
    <source>
        <dbReference type="ARBA" id="ARBA00022475"/>
    </source>
</evidence>
<dbReference type="SMART" id="SM00149">
    <property type="entry name" value="PLCYc"/>
    <property type="match status" value="1"/>
</dbReference>
<dbReference type="Gene3D" id="2.60.40.150">
    <property type="entry name" value="C2 domain"/>
    <property type="match status" value="1"/>
</dbReference>
<evidence type="ECO:0000256" key="10">
    <source>
        <dbReference type="ARBA" id="ARBA00023224"/>
    </source>
</evidence>
<dbReference type="Gene3D" id="1.10.238.10">
    <property type="entry name" value="EF-hand"/>
    <property type="match status" value="1"/>
</dbReference>